<dbReference type="SMART" id="SM00060">
    <property type="entry name" value="FN3"/>
    <property type="match status" value="3"/>
</dbReference>
<dbReference type="InterPro" id="IPR036179">
    <property type="entry name" value="Ig-like_dom_sf"/>
</dbReference>
<dbReference type="PROSITE" id="PS50853">
    <property type="entry name" value="FN3"/>
    <property type="match status" value="3"/>
</dbReference>
<evidence type="ECO:0000256" key="1">
    <source>
        <dbReference type="ARBA" id="ARBA00022737"/>
    </source>
</evidence>
<dbReference type="CDD" id="cd00096">
    <property type="entry name" value="Ig"/>
    <property type="match status" value="1"/>
</dbReference>
<feature type="transmembrane region" description="Helical" evidence="2">
    <location>
        <begin position="777"/>
        <end position="799"/>
    </location>
</feature>
<name>A0ABY6K118_9ARAC</name>
<dbReference type="Pfam" id="PF00041">
    <property type="entry name" value="fn3"/>
    <property type="match status" value="3"/>
</dbReference>
<dbReference type="PANTHER" id="PTHR13817">
    <property type="entry name" value="TITIN"/>
    <property type="match status" value="1"/>
</dbReference>
<keyword evidence="2" id="KW-1133">Transmembrane helix</keyword>
<dbReference type="Gene3D" id="2.60.40.10">
    <property type="entry name" value="Immunoglobulins"/>
    <property type="match status" value="4"/>
</dbReference>
<dbReference type="PANTHER" id="PTHR13817:SF166">
    <property type="entry name" value="NEURONAL IGCAM-RELATED"/>
    <property type="match status" value="1"/>
</dbReference>
<keyword evidence="1" id="KW-0677">Repeat</keyword>
<evidence type="ECO:0000259" key="3">
    <source>
        <dbReference type="PROSITE" id="PS50853"/>
    </source>
</evidence>
<protein>
    <recommendedName>
        <fullName evidence="3">Fibronectin type-III domain-containing protein</fullName>
    </recommendedName>
</protein>
<dbReference type="InterPro" id="IPR036116">
    <property type="entry name" value="FN3_sf"/>
</dbReference>
<evidence type="ECO:0000313" key="4">
    <source>
        <dbReference type="EMBL" id="UYV62108.1"/>
    </source>
</evidence>
<evidence type="ECO:0000313" key="5">
    <source>
        <dbReference type="Proteomes" id="UP001235939"/>
    </source>
</evidence>
<reference evidence="4 5" key="1">
    <citation type="submission" date="2022-01" db="EMBL/GenBank/DDBJ databases">
        <title>A chromosomal length assembly of Cordylochernes scorpioides.</title>
        <authorList>
            <person name="Zeh D."/>
            <person name="Zeh J."/>
        </authorList>
    </citation>
    <scope>NUCLEOTIDE SEQUENCE [LARGE SCALE GENOMIC DNA]</scope>
    <source>
        <strain evidence="4">IN4F17</strain>
        <tissue evidence="4">Whole Body</tissue>
    </source>
</reference>
<sequence length="852" mass="97450">MESYIGLLNTTVIDWRMESYIGLLKTTVIDWRMESYIGLLNTAVIDWRMESYIGLLNTTVIDWRMESYIGLLNTTVIDWRMESYIGLLNTTVIDWRMESYIGLLNTTVIDWRMESYIGLLNTAVIDWRMESYIGLLNATVIDWRMESYIGLLNTTVIDWRMESYIGLLNTTVIDWRMESYIGLLNTAVIDWRMESYIGLLNTAVIDWRMESYIGLLNTTVIDWRMESYIGLLNTTVIDWRMESYIGLLNTTVIDWRMESYIGLLNTAVIDWRMESYIGLLNTAVIDWRMESYIGLLNTAVIDWRMESYIGLLNTAVIDWRMESYIGLLNTTVIDWRMESYIGLLNTTVIDWRMESYIGLLNDMINRQYIQNTKIGCFLKFDIYQSITDRGTTSDLHIQGTNRHDNGLYSCVAKNAHGKDERTIKLLVLEVPSPPSDVKVDKSWSRSVDLRWNKPYSGNSNILKFIVQYWRDSVAPHKLEEVEVLPPQSTTILHHLHPGTSYMVRVLAENEVGRGNPSDSQQFFTKEAEPNAPPTDVWVEARGAGSLLVKFKAPPRDQWNGQLKAYHIGYKIHGSDEPYSYKTVEFSKDLEEEHKLTKLQKSTDYSIIVKASNSAGMGPESQEIIRKTSDTDPPAAPYLWVESQGSTSLKLRWDQKVREKEQITRKNTHFKHCQGHHHITTCRADFTLFYQEDGGTWTDLTIPLNAESQYLLTGLREGTRYRLYMKAVSPAGQSDPSGAILVKTEGGPQADVPHAGAGYGGLPPDPEHEVPVYLRMSVLVPVAASVALVMVVVVGACLYVRREERRYRSALAVKARGPISWKTSNSTLGLLIGLWKNKELLLDSVLEVCLDQS</sequence>
<dbReference type="InterPro" id="IPR003961">
    <property type="entry name" value="FN3_dom"/>
</dbReference>
<dbReference type="InterPro" id="IPR013783">
    <property type="entry name" value="Ig-like_fold"/>
</dbReference>
<feature type="domain" description="Fibronectin type-III" evidence="3">
    <location>
        <begin position="532"/>
        <end position="630"/>
    </location>
</feature>
<keyword evidence="2" id="KW-0472">Membrane</keyword>
<organism evidence="4 5">
    <name type="scientific">Cordylochernes scorpioides</name>
    <dbReference type="NCBI Taxonomy" id="51811"/>
    <lineage>
        <taxon>Eukaryota</taxon>
        <taxon>Metazoa</taxon>
        <taxon>Ecdysozoa</taxon>
        <taxon>Arthropoda</taxon>
        <taxon>Chelicerata</taxon>
        <taxon>Arachnida</taxon>
        <taxon>Pseudoscorpiones</taxon>
        <taxon>Cheliferoidea</taxon>
        <taxon>Chernetidae</taxon>
        <taxon>Cordylochernes</taxon>
    </lineage>
</organism>
<gene>
    <name evidence="4" type="ORF">LAZ67_1007809</name>
</gene>
<dbReference type="SUPFAM" id="SSF49265">
    <property type="entry name" value="Fibronectin type III"/>
    <property type="match status" value="2"/>
</dbReference>
<evidence type="ECO:0000256" key="2">
    <source>
        <dbReference type="SAM" id="Phobius"/>
    </source>
</evidence>
<dbReference type="InterPro" id="IPR013098">
    <property type="entry name" value="Ig_I-set"/>
</dbReference>
<feature type="domain" description="Fibronectin type-III" evidence="3">
    <location>
        <begin position="632"/>
        <end position="746"/>
    </location>
</feature>
<accession>A0ABY6K118</accession>
<keyword evidence="5" id="KW-1185">Reference proteome</keyword>
<feature type="domain" description="Fibronectin type-III" evidence="3">
    <location>
        <begin position="433"/>
        <end position="527"/>
    </location>
</feature>
<dbReference type="EMBL" id="CP092863">
    <property type="protein sequence ID" value="UYV62108.1"/>
    <property type="molecule type" value="Genomic_DNA"/>
</dbReference>
<proteinExistence type="predicted"/>
<dbReference type="Pfam" id="PF07679">
    <property type="entry name" value="I-set"/>
    <property type="match status" value="1"/>
</dbReference>
<dbReference type="InterPro" id="IPR050964">
    <property type="entry name" value="Striated_Muscle_Regulatory"/>
</dbReference>
<dbReference type="Proteomes" id="UP001235939">
    <property type="component" value="Chromosome 01"/>
</dbReference>
<dbReference type="CDD" id="cd00063">
    <property type="entry name" value="FN3"/>
    <property type="match status" value="3"/>
</dbReference>
<dbReference type="SUPFAM" id="SSF48726">
    <property type="entry name" value="Immunoglobulin"/>
    <property type="match status" value="1"/>
</dbReference>
<keyword evidence="2" id="KW-0812">Transmembrane</keyword>